<keyword evidence="2" id="KW-1185">Reference proteome</keyword>
<accession>A0ABN3R838</accession>
<proteinExistence type="predicted"/>
<protein>
    <submittedName>
        <fullName evidence="1">Uncharacterized protein</fullName>
    </submittedName>
</protein>
<evidence type="ECO:0000313" key="1">
    <source>
        <dbReference type="EMBL" id="GAA2646176.1"/>
    </source>
</evidence>
<name>A0ABN3R838_9ACTN</name>
<organism evidence="1 2">
    <name type="scientific">Streptomyces vastus</name>
    <dbReference type="NCBI Taxonomy" id="285451"/>
    <lineage>
        <taxon>Bacteria</taxon>
        <taxon>Bacillati</taxon>
        <taxon>Actinomycetota</taxon>
        <taxon>Actinomycetes</taxon>
        <taxon>Kitasatosporales</taxon>
        <taxon>Streptomycetaceae</taxon>
        <taxon>Streptomyces</taxon>
    </lineage>
</organism>
<comment type="caution">
    <text evidence="1">The sequence shown here is derived from an EMBL/GenBank/DDBJ whole genome shotgun (WGS) entry which is preliminary data.</text>
</comment>
<dbReference type="EMBL" id="BAAASJ010000061">
    <property type="protein sequence ID" value="GAA2646176.1"/>
    <property type="molecule type" value="Genomic_DNA"/>
</dbReference>
<dbReference type="RefSeq" id="WP_344393274.1">
    <property type="nucleotide sequence ID" value="NZ_BAAASJ010000061.1"/>
</dbReference>
<reference evidence="1 2" key="1">
    <citation type="journal article" date="2019" name="Int. J. Syst. Evol. Microbiol.">
        <title>The Global Catalogue of Microorganisms (GCM) 10K type strain sequencing project: providing services to taxonomists for standard genome sequencing and annotation.</title>
        <authorList>
            <consortium name="The Broad Institute Genomics Platform"/>
            <consortium name="The Broad Institute Genome Sequencing Center for Infectious Disease"/>
            <person name="Wu L."/>
            <person name="Ma J."/>
        </authorList>
    </citation>
    <scope>NUCLEOTIDE SEQUENCE [LARGE SCALE GENOMIC DNA]</scope>
    <source>
        <strain evidence="1 2">JCM 4524</strain>
    </source>
</reference>
<gene>
    <name evidence="1" type="ORF">GCM10010307_51670</name>
</gene>
<dbReference type="Proteomes" id="UP001500151">
    <property type="component" value="Unassembled WGS sequence"/>
</dbReference>
<evidence type="ECO:0000313" key="2">
    <source>
        <dbReference type="Proteomes" id="UP001500151"/>
    </source>
</evidence>
<sequence length="151" mass="16099">MRLALKTPDPVRARSLRRMLIALLVAAVATALTIGGIAVSNAVNQPELRIRGIPSNGVLNAAALSKATLTVDTVDTDGSGDDAALNSEALRNVEARLNGEIVPTLWVGNHRVIDLGALREGEYELTVTTDLGLLWSEISLSRRFIVDTTES</sequence>